<keyword evidence="2" id="KW-1185">Reference proteome</keyword>
<dbReference type="Proteomes" id="UP001150581">
    <property type="component" value="Unassembled WGS sequence"/>
</dbReference>
<gene>
    <name evidence="1" type="ORF">LPJ66_006345</name>
</gene>
<dbReference type="EMBL" id="JANBPG010000996">
    <property type="protein sequence ID" value="KAJ1892433.1"/>
    <property type="molecule type" value="Genomic_DNA"/>
</dbReference>
<protein>
    <submittedName>
        <fullName evidence="1">Uncharacterized protein</fullName>
    </submittedName>
</protein>
<proteinExistence type="predicted"/>
<evidence type="ECO:0000313" key="2">
    <source>
        <dbReference type="Proteomes" id="UP001150581"/>
    </source>
</evidence>
<comment type="caution">
    <text evidence="1">The sequence shown here is derived from an EMBL/GenBank/DDBJ whole genome shotgun (WGS) entry which is preliminary data.</text>
</comment>
<name>A0ACC1IFU3_9FUNG</name>
<organism evidence="1 2">
    <name type="scientific">Kickxella alabastrina</name>
    <dbReference type="NCBI Taxonomy" id="61397"/>
    <lineage>
        <taxon>Eukaryota</taxon>
        <taxon>Fungi</taxon>
        <taxon>Fungi incertae sedis</taxon>
        <taxon>Zoopagomycota</taxon>
        <taxon>Kickxellomycotina</taxon>
        <taxon>Kickxellomycetes</taxon>
        <taxon>Kickxellales</taxon>
        <taxon>Kickxellaceae</taxon>
        <taxon>Kickxella</taxon>
    </lineage>
</organism>
<accession>A0ACC1IFU3</accession>
<reference evidence="1" key="1">
    <citation type="submission" date="2022-07" db="EMBL/GenBank/DDBJ databases">
        <title>Phylogenomic reconstructions and comparative analyses of Kickxellomycotina fungi.</title>
        <authorList>
            <person name="Reynolds N.K."/>
            <person name="Stajich J.E."/>
            <person name="Barry K."/>
            <person name="Grigoriev I.V."/>
            <person name="Crous P."/>
            <person name="Smith M.E."/>
        </authorList>
    </citation>
    <scope>NUCLEOTIDE SEQUENCE</scope>
    <source>
        <strain evidence="1">Benny 63K</strain>
    </source>
</reference>
<sequence>MKSVQLEDDASSRLRLSDDGARRPLDNSAAGRGTLDYAVALASGNKPASISNSADSADAANTRTDATDARAVGTASGAKTRCNASAETRCNASAETRCNASAETRCNASIVASTITSADTRSNTSAIAGTIAGTSPW</sequence>
<evidence type="ECO:0000313" key="1">
    <source>
        <dbReference type="EMBL" id="KAJ1892433.1"/>
    </source>
</evidence>